<dbReference type="Proteomes" id="UP001066276">
    <property type="component" value="Chromosome 8"/>
</dbReference>
<gene>
    <name evidence="1" type="ORF">NDU88_007010</name>
</gene>
<name>A0AAV7NRW3_PLEWA</name>
<dbReference type="EMBL" id="JANPWB010000012">
    <property type="protein sequence ID" value="KAJ1118823.1"/>
    <property type="molecule type" value="Genomic_DNA"/>
</dbReference>
<evidence type="ECO:0000313" key="1">
    <source>
        <dbReference type="EMBL" id="KAJ1118823.1"/>
    </source>
</evidence>
<reference evidence="1" key="1">
    <citation type="journal article" date="2022" name="bioRxiv">
        <title>Sequencing and chromosome-scale assembly of the giantPleurodeles waltlgenome.</title>
        <authorList>
            <person name="Brown T."/>
            <person name="Elewa A."/>
            <person name="Iarovenko S."/>
            <person name="Subramanian E."/>
            <person name="Araus A.J."/>
            <person name="Petzold A."/>
            <person name="Susuki M."/>
            <person name="Suzuki K.-i.T."/>
            <person name="Hayashi T."/>
            <person name="Toyoda A."/>
            <person name="Oliveira C."/>
            <person name="Osipova E."/>
            <person name="Leigh N.D."/>
            <person name="Simon A."/>
            <person name="Yun M.H."/>
        </authorList>
    </citation>
    <scope>NUCLEOTIDE SEQUENCE</scope>
    <source>
        <strain evidence="1">20211129_DDA</strain>
        <tissue evidence="1">Liver</tissue>
    </source>
</reference>
<sequence length="116" mass="12655">MDFVAVVSDFISDDFKVIDEKKWEESDQEDSVLQVNARIDDQKGDGGVFMPLGGGRERVEECVELGNEGSGFGYDSVDVESCGAVDDGGNVYFMCKHSIVQVPFKELAAELECCGD</sequence>
<accession>A0AAV7NRW3</accession>
<organism evidence="1 2">
    <name type="scientific">Pleurodeles waltl</name>
    <name type="common">Iberian ribbed newt</name>
    <dbReference type="NCBI Taxonomy" id="8319"/>
    <lineage>
        <taxon>Eukaryota</taxon>
        <taxon>Metazoa</taxon>
        <taxon>Chordata</taxon>
        <taxon>Craniata</taxon>
        <taxon>Vertebrata</taxon>
        <taxon>Euteleostomi</taxon>
        <taxon>Amphibia</taxon>
        <taxon>Batrachia</taxon>
        <taxon>Caudata</taxon>
        <taxon>Salamandroidea</taxon>
        <taxon>Salamandridae</taxon>
        <taxon>Pleurodelinae</taxon>
        <taxon>Pleurodeles</taxon>
    </lineage>
</organism>
<dbReference type="AlphaFoldDB" id="A0AAV7NRW3"/>
<keyword evidence="2" id="KW-1185">Reference proteome</keyword>
<evidence type="ECO:0000313" key="2">
    <source>
        <dbReference type="Proteomes" id="UP001066276"/>
    </source>
</evidence>
<protein>
    <submittedName>
        <fullName evidence="1">Uncharacterized protein</fullName>
    </submittedName>
</protein>
<proteinExistence type="predicted"/>
<comment type="caution">
    <text evidence="1">The sequence shown here is derived from an EMBL/GenBank/DDBJ whole genome shotgun (WGS) entry which is preliminary data.</text>
</comment>